<proteinExistence type="predicted"/>
<dbReference type="EMBL" id="JBHSUS010000001">
    <property type="protein sequence ID" value="MFC6438856.1"/>
    <property type="molecule type" value="Genomic_DNA"/>
</dbReference>
<feature type="domain" description="Metanogen output" evidence="1">
    <location>
        <begin position="28"/>
        <end position="160"/>
    </location>
</feature>
<gene>
    <name evidence="2" type="ORF">ACFP85_01645</name>
</gene>
<sequence length="181" mass="20294">MQAAAVQTDHKIQALELSVDPAKFYLEILIELNETLNDVVGEQESHGLISLVADKIGRYFEGMYRHALGMQKFDVDTLAAILIDLKRRIGGEFYIHDIKPTRIELKNTRCPFSERVVGQTTLCAMTSNVFGRISADSQGYAAVELSKTIARGDGHCHVIVHLDSHQERSDDVIEYFDVSEL</sequence>
<evidence type="ECO:0000259" key="1">
    <source>
        <dbReference type="Pfam" id="PF18546"/>
    </source>
</evidence>
<accession>A0ABW1XF51</accession>
<organism evidence="2 3">
    <name type="scientific">Pseudobowmanella zhangzhouensis</name>
    <dbReference type="NCBI Taxonomy" id="1537679"/>
    <lineage>
        <taxon>Bacteria</taxon>
        <taxon>Pseudomonadati</taxon>
        <taxon>Pseudomonadota</taxon>
        <taxon>Gammaproteobacteria</taxon>
        <taxon>Alteromonadales</taxon>
        <taxon>Alteromonadaceae</taxon>
    </lineage>
</organism>
<comment type="caution">
    <text evidence="2">The sequence shown here is derived from an EMBL/GenBank/DDBJ whole genome shotgun (WGS) entry which is preliminary data.</text>
</comment>
<reference evidence="3" key="1">
    <citation type="journal article" date="2019" name="Int. J. Syst. Evol. Microbiol.">
        <title>The Global Catalogue of Microorganisms (GCM) 10K type strain sequencing project: providing services to taxonomists for standard genome sequencing and annotation.</title>
        <authorList>
            <consortium name="The Broad Institute Genomics Platform"/>
            <consortium name="The Broad Institute Genome Sequencing Center for Infectious Disease"/>
            <person name="Wu L."/>
            <person name="Ma J."/>
        </authorList>
    </citation>
    <scope>NUCLEOTIDE SEQUENCE [LARGE SCALE GENOMIC DNA]</scope>
    <source>
        <strain evidence="3">CGMCC 1.16031</strain>
    </source>
</reference>
<dbReference type="Proteomes" id="UP001596364">
    <property type="component" value="Unassembled WGS sequence"/>
</dbReference>
<dbReference type="Pfam" id="PF18546">
    <property type="entry name" value="MetOD1"/>
    <property type="match status" value="1"/>
</dbReference>
<protein>
    <submittedName>
        <fullName evidence="2">Methanogen output domain 1-containing protein</fullName>
    </submittedName>
</protein>
<dbReference type="InterPro" id="IPR041359">
    <property type="entry name" value="MetOD1"/>
</dbReference>
<evidence type="ECO:0000313" key="2">
    <source>
        <dbReference type="EMBL" id="MFC6438856.1"/>
    </source>
</evidence>
<keyword evidence="3" id="KW-1185">Reference proteome</keyword>
<evidence type="ECO:0000313" key="3">
    <source>
        <dbReference type="Proteomes" id="UP001596364"/>
    </source>
</evidence>
<dbReference type="RefSeq" id="WP_131258937.1">
    <property type="nucleotide sequence ID" value="NZ_JBHSUS010000001.1"/>
</dbReference>
<name>A0ABW1XF51_9ALTE</name>